<reference evidence="2" key="2">
    <citation type="submission" date="2025-09" db="UniProtKB">
        <authorList>
            <consortium name="Ensembl"/>
        </authorList>
    </citation>
    <scope>IDENTIFICATION</scope>
</reference>
<keyword evidence="3" id="KW-1185">Reference proteome</keyword>
<accession>A0A8C6XGW4</accession>
<feature type="region of interest" description="Disordered" evidence="1">
    <location>
        <begin position="64"/>
        <end position="124"/>
    </location>
</feature>
<sequence>ATLFSDLESMTFDLDKASVPEARRQLQDLTFGLVEQLQTLEKRLEGAAGVLEGPGQMTTCKSLLGAGKRRHPVGRVHFRPSQSNQSGRERRKQMTQPAPSPSLSKDLAAQARKTGWQEPSWTDA</sequence>
<dbReference type="GO" id="GO:0006303">
    <property type="term" value="P:double-strand break repair via nonhomologous end joining"/>
    <property type="evidence" value="ECO:0007669"/>
    <property type="project" value="InterPro"/>
</dbReference>
<dbReference type="Ensembl" id="ENSNNAT00000015056.1">
    <property type="protein sequence ID" value="ENSNNAP00000014363.1"/>
    <property type="gene ID" value="ENSNNAG00000009664.1"/>
</dbReference>
<proteinExistence type="predicted"/>
<dbReference type="GeneTree" id="ENSGT01010000225451"/>
<name>A0A8C6XGW4_NAJNA</name>
<dbReference type="AlphaFoldDB" id="A0A8C6XGW4"/>
<reference evidence="2" key="1">
    <citation type="submission" date="2025-08" db="UniProtKB">
        <authorList>
            <consortium name="Ensembl"/>
        </authorList>
    </citation>
    <scope>IDENTIFICATION</scope>
</reference>
<evidence type="ECO:0000313" key="3">
    <source>
        <dbReference type="Proteomes" id="UP000694559"/>
    </source>
</evidence>
<organism evidence="2 3">
    <name type="scientific">Naja naja</name>
    <name type="common">Indian cobra</name>
    <dbReference type="NCBI Taxonomy" id="35670"/>
    <lineage>
        <taxon>Eukaryota</taxon>
        <taxon>Metazoa</taxon>
        <taxon>Chordata</taxon>
        <taxon>Craniata</taxon>
        <taxon>Vertebrata</taxon>
        <taxon>Euteleostomi</taxon>
        <taxon>Lepidosauria</taxon>
        <taxon>Squamata</taxon>
        <taxon>Bifurcata</taxon>
        <taxon>Unidentata</taxon>
        <taxon>Episquamata</taxon>
        <taxon>Toxicofera</taxon>
        <taxon>Serpentes</taxon>
        <taxon>Colubroidea</taxon>
        <taxon>Elapidae</taxon>
        <taxon>Elapinae</taxon>
        <taxon>Naja</taxon>
    </lineage>
</organism>
<protein>
    <submittedName>
        <fullName evidence="2">Uncharacterized protein</fullName>
    </submittedName>
</protein>
<evidence type="ECO:0000313" key="2">
    <source>
        <dbReference type="Ensembl" id="ENSNNAP00000014363.1"/>
    </source>
</evidence>
<dbReference type="Proteomes" id="UP000694559">
    <property type="component" value="Unplaced"/>
</dbReference>
<dbReference type="Pfam" id="PF15384">
    <property type="entry name" value="PAXX"/>
    <property type="match status" value="1"/>
</dbReference>
<evidence type="ECO:0000256" key="1">
    <source>
        <dbReference type="SAM" id="MobiDB-lite"/>
    </source>
</evidence>
<feature type="compositionally biased region" description="Polar residues" evidence="1">
    <location>
        <begin position="94"/>
        <end position="103"/>
    </location>
</feature>
<dbReference type="InterPro" id="IPR027873">
    <property type="entry name" value="PAXX"/>
</dbReference>
<feature type="compositionally biased region" description="Basic residues" evidence="1">
    <location>
        <begin position="67"/>
        <end position="78"/>
    </location>
</feature>
<dbReference type="OrthoDB" id="5969703at2759"/>